<sequence>MADKPRSSKYGKAKVFLWILFFLLVITMVSVLNESNTLKKAVYLHSTVTTNLQDVFLGIFMRNTSFGVRHNGTLTATTIHPTTLSVPRNETSLFGVRHNGTLKSTTIHPTTLSVPRNETSLFGVRHNGTLKSTTIHPTTLSVPRNETTSFGVILNETLRAVTSPFTTMATNRNEISTVTLNKENFDTPRPDACEACFCHNFKFVIDNDVMCKLYNDSQEIDLIIFIFTTHQRQQERNAIRQTWLNYTNKNTGNVRYLFLLGEVMDENLIKFVEEENKIHSDIIKEDFVDTYQNLTYKTMMAFKYAITKCSYAKFVLKTDDDMWVNIPGLLKVIQREKTTLQTAVGGACRHDAGPIRDTGSKWYASFKSYPHDSYPGYCSGTGYVTSINVAREVLKVSQNVPFFHLEDVYVAICMRKLGYKLHSIPGFNAIRPAFDPCLYKGDNLITSHEVPSDMLISFWNTPCTQNLQP</sequence>
<protein>
    <recommendedName>
        <fullName evidence="11">Hexosyltransferase</fullName>
        <ecNumber evidence="11">2.4.1.-</ecNumber>
    </recommendedName>
</protein>
<evidence type="ECO:0000256" key="9">
    <source>
        <dbReference type="ARBA" id="ARBA00023136"/>
    </source>
</evidence>
<evidence type="ECO:0000256" key="2">
    <source>
        <dbReference type="ARBA" id="ARBA00008661"/>
    </source>
</evidence>
<comment type="similarity">
    <text evidence="2 11">Belongs to the glycosyltransferase 31 family.</text>
</comment>
<proteinExistence type="inferred from homology"/>
<dbReference type="GO" id="GO:0016757">
    <property type="term" value="F:glycosyltransferase activity"/>
    <property type="evidence" value="ECO:0007669"/>
    <property type="project" value="UniProtKB-KW"/>
</dbReference>
<comment type="subcellular location">
    <subcellularLocation>
        <location evidence="1 11">Golgi apparatus membrane</location>
        <topology evidence="1 11">Single-pass type II membrane protein</topology>
    </subcellularLocation>
</comment>
<dbReference type="EMBL" id="JBJQND010000002">
    <property type="protein sequence ID" value="KAL3885857.1"/>
    <property type="molecule type" value="Genomic_DNA"/>
</dbReference>
<keyword evidence="10" id="KW-0325">Glycoprotein</keyword>
<dbReference type="PANTHER" id="PTHR11214">
    <property type="entry name" value="BETA-1,3-N-ACETYLGLUCOSAMINYLTRANSFERASE"/>
    <property type="match status" value="1"/>
</dbReference>
<evidence type="ECO:0000256" key="4">
    <source>
        <dbReference type="ARBA" id="ARBA00022679"/>
    </source>
</evidence>
<keyword evidence="9" id="KW-0472">Membrane</keyword>
<name>A0ABD3XHW1_SINWO</name>
<dbReference type="GO" id="GO:0000139">
    <property type="term" value="C:Golgi membrane"/>
    <property type="evidence" value="ECO:0007669"/>
    <property type="project" value="UniProtKB-SubCell"/>
</dbReference>
<dbReference type="EC" id="2.4.1.-" evidence="11"/>
<evidence type="ECO:0000256" key="3">
    <source>
        <dbReference type="ARBA" id="ARBA00022676"/>
    </source>
</evidence>
<accession>A0ABD3XHW1</accession>
<dbReference type="FunFam" id="3.90.550.50:FF:000001">
    <property type="entry name" value="Hexosyltransferase"/>
    <property type="match status" value="1"/>
</dbReference>
<keyword evidence="8 11" id="KW-0333">Golgi apparatus</keyword>
<evidence type="ECO:0000256" key="6">
    <source>
        <dbReference type="ARBA" id="ARBA00022968"/>
    </source>
</evidence>
<keyword evidence="13" id="KW-1185">Reference proteome</keyword>
<dbReference type="AlphaFoldDB" id="A0ABD3XHW1"/>
<keyword evidence="4" id="KW-0808">Transferase</keyword>
<evidence type="ECO:0000256" key="11">
    <source>
        <dbReference type="RuleBase" id="RU363063"/>
    </source>
</evidence>
<keyword evidence="3 11" id="KW-0328">Glycosyltransferase</keyword>
<evidence type="ECO:0000313" key="13">
    <source>
        <dbReference type="Proteomes" id="UP001634394"/>
    </source>
</evidence>
<keyword evidence="5" id="KW-0812">Transmembrane</keyword>
<reference evidence="12 13" key="1">
    <citation type="submission" date="2024-11" db="EMBL/GenBank/DDBJ databases">
        <title>Chromosome-level genome assembly of the freshwater bivalve Anodonta woodiana.</title>
        <authorList>
            <person name="Chen X."/>
        </authorList>
    </citation>
    <scope>NUCLEOTIDE SEQUENCE [LARGE SCALE GENOMIC DNA]</scope>
    <source>
        <strain evidence="12">MN2024</strain>
        <tissue evidence="12">Gills</tissue>
    </source>
</reference>
<comment type="caution">
    <text evidence="12">The sequence shown here is derived from an EMBL/GenBank/DDBJ whole genome shotgun (WGS) entry which is preliminary data.</text>
</comment>
<evidence type="ECO:0000256" key="10">
    <source>
        <dbReference type="ARBA" id="ARBA00023180"/>
    </source>
</evidence>
<evidence type="ECO:0000256" key="5">
    <source>
        <dbReference type="ARBA" id="ARBA00022692"/>
    </source>
</evidence>
<keyword evidence="7" id="KW-1133">Transmembrane helix</keyword>
<organism evidence="12 13">
    <name type="scientific">Sinanodonta woodiana</name>
    <name type="common">Chinese pond mussel</name>
    <name type="synonym">Anodonta woodiana</name>
    <dbReference type="NCBI Taxonomy" id="1069815"/>
    <lineage>
        <taxon>Eukaryota</taxon>
        <taxon>Metazoa</taxon>
        <taxon>Spiralia</taxon>
        <taxon>Lophotrochozoa</taxon>
        <taxon>Mollusca</taxon>
        <taxon>Bivalvia</taxon>
        <taxon>Autobranchia</taxon>
        <taxon>Heteroconchia</taxon>
        <taxon>Palaeoheterodonta</taxon>
        <taxon>Unionida</taxon>
        <taxon>Unionoidea</taxon>
        <taxon>Unionidae</taxon>
        <taxon>Unioninae</taxon>
        <taxon>Sinanodonta</taxon>
    </lineage>
</organism>
<gene>
    <name evidence="12" type="ORF">ACJMK2_025889</name>
</gene>
<evidence type="ECO:0000313" key="12">
    <source>
        <dbReference type="EMBL" id="KAL3885857.1"/>
    </source>
</evidence>
<dbReference type="InterPro" id="IPR002659">
    <property type="entry name" value="Glyco_trans_31"/>
</dbReference>
<dbReference type="Proteomes" id="UP001634394">
    <property type="component" value="Unassembled WGS sequence"/>
</dbReference>
<dbReference type="Gene3D" id="3.90.550.50">
    <property type="match status" value="1"/>
</dbReference>
<evidence type="ECO:0000256" key="8">
    <source>
        <dbReference type="ARBA" id="ARBA00023034"/>
    </source>
</evidence>
<evidence type="ECO:0000256" key="7">
    <source>
        <dbReference type="ARBA" id="ARBA00022989"/>
    </source>
</evidence>
<dbReference type="Pfam" id="PF01762">
    <property type="entry name" value="Galactosyl_T"/>
    <property type="match status" value="1"/>
</dbReference>
<dbReference type="PANTHER" id="PTHR11214:SF314">
    <property type="entry name" value="HEXOSYLTRANSFERASE"/>
    <property type="match status" value="1"/>
</dbReference>
<keyword evidence="6" id="KW-0735">Signal-anchor</keyword>
<evidence type="ECO:0000256" key="1">
    <source>
        <dbReference type="ARBA" id="ARBA00004323"/>
    </source>
</evidence>